<sequence>MGLWNTTNAVSCRFHKFGDDQKNLVFQGDATSSSRGIELTKLDGGGKPVGGSVGRVLYSSPVHLWESSTVVASFETDFTFSISSDSTTPGDGLAFFIAPFDTKIPPNSGGSNLGLFPSDNVVAVEFDTYPNRDKGDPDYRHIGIDVNSIVSKATARWEWQNGKIATVHISYNSASKRLTVAAFYPGTQTVTLSHDIELNKVLPEWVRVGLSASTGQQKQTNTIHSWSLAFNNRIG</sequence>
<keyword evidence="2" id="KW-0430">Lectin</keyword>
<reference evidence="5 6" key="2">
    <citation type="submission" date="2018-09" db="EMBL/GenBank/DDBJ databases">
        <title>A high-quality reference genome of wild soybean provides a powerful tool to mine soybean genomes.</title>
        <authorList>
            <person name="Xie M."/>
            <person name="Chung C.Y.L."/>
            <person name="Li M.-W."/>
            <person name="Wong F.-L."/>
            <person name="Chan T.-F."/>
            <person name="Lam H.-M."/>
        </authorList>
    </citation>
    <scope>NUCLEOTIDE SEQUENCE [LARGE SCALE GENOMIC DNA]</scope>
    <source>
        <strain evidence="6">cv. W05</strain>
        <tissue evidence="5">Hypocotyl of etiolated seedlings</tissue>
    </source>
</reference>
<dbReference type="CDD" id="cd06899">
    <property type="entry name" value="lectin_legume_LecRK_Arcelin_ConA"/>
    <property type="match status" value="1"/>
</dbReference>
<dbReference type="InterPro" id="IPR001220">
    <property type="entry name" value="Legume_lectin_dom"/>
</dbReference>
<dbReference type="PROSITE" id="PS00307">
    <property type="entry name" value="LECTIN_LEGUME_BETA"/>
    <property type="match status" value="1"/>
</dbReference>
<proteinExistence type="inferred from homology"/>
<dbReference type="Proteomes" id="UP000053555">
    <property type="component" value="Unassembled WGS sequence"/>
</dbReference>
<accession>A0A0B2R3Q1</accession>
<dbReference type="PIRSF" id="PIRSF002690">
    <property type="entry name" value="L-type_lectin_plant"/>
    <property type="match status" value="1"/>
</dbReference>
<dbReference type="InterPro" id="IPR016363">
    <property type="entry name" value="L-lectin"/>
</dbReference>
<dbReference type="EMBL" id="QZWG01000020">
    <property type="protein sequence ID" value="RZB44154.1"/>
    <property type="molecule type" value="Genomic_DNA"/>
</dbReference>
<name>A0A0B2R3Q1_GLYSO</name>
<evidence type="ECO:0000313" key="6">
    <source>
        <dbReference type="Proteomes" id="UP000289340"/>
    </source>
</evidence>
<dbReference type="GO" id="GO:0030246">
    <property type="term" value="F:carbohydrate binding"/>
    <property type="evidence" value="ECO:0007669"/>
    <property type="project" value="UniProtKB-KW"/>
</dbReference>
<comment type="similarity">
    <text evidence="1">Belongs to the leguminous lectin family.</text>
</comment>
<evidence type="ECO:0000259" key="3">
    <source>
        <dbReference type="Pfam" id="PF00139"/>
    </source>
</evidence>
<dbReference type="SUPFAM" id="SSF49899">
    <property type="entry name" value="Concanavalin A-like lectins/glucanases"/>
    <property type="match status" value="1"/>
</dbReference>
<dbReference type="Pfam" id="PF00139">
    <property type="entry name" value="Lectin_legB"/>
    <property type="match status" value="1"/>
</dbReference>
<dbReference type="AlphaFoldDB" id="A0A0B2R3Q1"/>
<dbReference type="PANTHER" id="PTHR32401:SF47">
    <property type="entry name" value="LEGUME LECTIN DOMAIN-CONTAINING PROTEIN"/>
    <property type="match status" value="1"/>
</dbReference>
<dbReference type="EMBL" id="KN653729">
    <property type="protein sequence ID" value="KHN26653.1"/>
    <property type="molecule type" value="Genomic_DNA"/>
</dbReference>
<evidence type="ECO:0000256" key="1">
    <source>
        <dbReference type="ARBA" id="ARBA00007606"/>
    </source>
</evidence>
<dbReference type="InterPro" id="IPR013320">
    <property type="entry name" value="ConA-like_dom_sf"/>
</dbReference>
<evidence type="ECO:0000313" key="5">
    <source>
        <dbReference type="EMBL" id="RZB44154.1"/>
    </source>
</evidence>
<organism evidence="4">
    <name type="scientific">Glycine soja</name>
    <name type="common">Wild soybean</name>
    <dbReference type="NCBI Taxonomy" id="3848"/>
    <lineage>
        <taxon>Eukaryota</taxon>
        <taxon>Viridiplantae</taxon>
        <taxon>Streptophyta</taxon>
        <taxon>Embryophyta</taxon>
        <taxon>Tracheophyta</taxon>
        <taxon>Spermatophyta</taxon>
        <taxon>Magnoliopsida</taxon>
        <taxon>eudicotyledons</taxon>
        <taxon>Gunneridae</taxon>
        <taxon>Pentapetalae</taxon>
        <taxon>rosids</taxon>
        <taxon>fabids</taxon>
        <taxon>Fabales</taxon>
        <taxon>Fabaceae</taxon>
        <taxon>Papilionoideae</taxon>
        <taxon>50 kb inversion clade</taxon>
        <taxon>NPAAA clade</taxon>
        <taxon>indigoferoid/millettioid clade</taxon>
        <taxon>Phaseoleae</taxon>
        <taxon>Glycine</taxon>
        <taxon>Glycine subgen. Soja</taxon>
    </lineage>
</organism>
<dbReference type="Gene3D" id="2.60.120.200">
    <property type="match status" value="1"/>
</dbReference>
<dbReference type="Proteomes" id="UP000289340">
    <property type="component" value="Chromosome 20"/>
</dbReference>
<keyword evidence="6" id="KW-1185">Reference proteome</keyword>
<gene>
    <name evidence="5" type="ORF">D0Y65_054259</name>
    <name evidence="4" type="ORF">glysoja_041477</name>
</gene>
<feature type="domain" description="Legume lectin" evidence="3">
    <location>
        <begin position="12"/>
        <end position="231"/>
    </location>
</feature>
<dbReference type="PANTHER" id="PTHR32401">
    <property type="entry name" value="CONCANAVALIN A-LIKE LECTIN FAMILY PROTEIN"/>
    <property type="match status" value="1"/>
</dbReference>
<evidence type="ECO:0000256" key="2">
    <source>
        <dbReference type="ARBA" id="ARBA00022734"/>
    </source>
</evidence>
<evidence type="ECO:0000313" key="4">
    <source>
        <dbReference type="EMBL" id="KHN26653.1"/>
    </source>
</evidence>
<dbReference type="Gramene" id="XM_028363723.1">
    <property type="protein sequence ID" value="XP_028219524.1"/>
    <property type="gene ID" value="LOC114401251"/>
</dbReference>
<dbReference type="PROSITE" id="PS00308">
    <property type="entry name" value="LECTIN_LEGUME_ALPHA"/>
    <property type="match status" value="1"/>
</dbReference>
<dbReference type="InterPro" id="IPR000985">
    <property type="entry name" value="Lectin_LegA_CS"/>
</dbReference>
<dbReference type="InterPro" id="IPR050258">
    <property type="entry name" value="Leguminous_Lectin"/>
</dbReference>
<reference evidence="4" key="1">
    <citation type="submission" date="2014-07" db="EMBL/GenBank/DDBJ databases">
        <title>Identification of a novel salt tolerance gene in wild soybean by whole-genome sequencing.</title>
        <authorList>
            <person name="Lam H.-M."/>
            <person name="Qi X."/>
            <person name="Li M.-W."/>
            <person name="Liu X."/>
            <person name="Xie M."/>
            <person name="Ni M."/>
            <person name="Xu X."/>
        </authorList>
    </citation>
    <scope>NUCLEOTIDE SEQUENCE [LARGE SCALE GENOMIC DNA]</scope>
    <source>
        <tissue evidence="4">Root</tissue>
    </source>
</reference>
<protein>
    <submittedName>
        <fullName evidence="4">Lectin</fullName>
    </submittedName>
</protein>
<dbReference type="InterPro" id="IPR019825">
    <property type="entry name" value="Lectin_legB_Mn/Ca_BS"/>
</dbReference>